<dbReference type="PANTHER" id="PTHR12526:SF584">
    <property type="entry name" value="GLYCOSYLTRANSFERASE"/>
    <property type="match status" value="1"/>
</dbReference>
<dbReference type="GO" id="GO:0016740">
    <property type="term" value="F:transferase activity"/>
    <property type="evidence" value="ECO:0007669"/>
    <property type="project" value="UniProtKB-KW"/>
</dbReference>
<proteinExistence type="predicted"/>
<dbReference type="Pfam" id="PF13692">
    <property type="entry name" value="Glyco_trans_1_4"/>
    <property type="match status" value="1"/>
</dbReference>
<dbReference type="PhylomeDB" id="Q82T91"/>
<dbReference type="KEGG" id="neu:NE2021"/>
<protein>
    <submittedName>
        <fullName evidence="1">Glycosyl transferases group 1</fullName>
    </submittedName>
</protein>
<dbReference type="Proteomes" id="UP000001416">
    <property type="component" value="Chromosome"/>
</dbReference>
<dbReference type="Gene3D" id="3.40.50.2000">
    <property type="entry name" value="Glycogen Phosphorylase B"/>
    <property type="match status" value="2"/>
</dbReference>
<dbReference type="AlphaFoldDB" id="Q82T91"/>
<dbReference type="EMBL" id="AL954747">
    <property type="protein sequence ID" value="CAD85932.1"/>
    <property type="molecule type" value="Genomic_DNA"/>
</dbReference>
<dbReference type="SMR" id="Q82T91"/>
<dbReference type="eggNOG" id="COG0438">
    <property type="taxonomic scope" value="Bacteria"/>
</dbReference>
<dbReference type="HOGENOM" id="CLU_056525_0_0_4"/>
<name>Q82T91_NITEU</name>
<dbReference type="STRING" id="228410.NE2021"/>
<dbReference type="SUPFAM" id="SSF53756">
    <property type="entry name" value="UDP-Glycosyltransferase/glycogen phosphorylase"/>
    <property type="match status" value="1"/>
</dbReference>
<dbReference type="PANTHER" id="PTHR12526">
    <property type="entry name" value="GLYCOSYLTRANSFERASE"/>
    <property type="match status" value="1"/>
</dbReference>
<keyword evidence="2" id="KW-1185">Reference proteome</keyword>
<evidence type="ECO:0000313" key="2">
    <source>
        <dbReference type="Proteomes" id="UP000001416"/>
    </source>
</evidence>
<organism evidence="1 2">
    <name type="scientific">Nitrosomonas europaea (strain ATCC 19718 / CIP 103999 / KCTC 2705 / NBRC 14298)</name>
    <dbReference type="NCBI Taxonomy" id="228410"/>
    <lineage>
        <taxon>Bacteria</taxon>
        <taxon>Pseudomonadati</taxon>
        <taxon>Pseudomonadota</taxon>
        <taxon>Betaproteobacteria</taxon>
        <taxon>Nitrosomonadales</taxon>
        <taxon>Nitrosomonadaceae</taxon>
        <taxon>Nitrosomonas</taxon>
    </lineage>
</organism>
<sequence>MEQSATPACSICFPDSICRISPSSPLASPNGDEYHMKIALLCSGLGNVQRGHEIFVRDLFDMLKGSVDITLFKGGGEPAPNELVIDNVSRNAPSLQNIHLAVSPRWKVAMQEQERIRIETETFAHAALRPLLEGGYDIIHCLEQEVCNRLYGFRHLFAHTPKFLFSNGGAIPAAKLSNCDFVQEHTEYNLQHSAREKAFCIPHGVDIQRFNPSISSDFRARYGIAEDAFVVISVGIICYWHKRMDYLIKEVAQIPEAHLLIVGQECADTPAIKALGEKLMPGRITFTKMPHDELPQAYAAADVFALGSLFETFGIVYIEALAMGLPVFCTEHPNQRSIVREGVFLDIKQAGALRDALLKRDPAQMRYLRERGPQIARETYALEKLKSAYIEHYQRIAASEVSLPRYTFKTKLQDNVRSLYRRLSRG</sequence>
<keyword evidence="1" id="KW-0808">Transferase</keyword>
<evidence type="ECO:0000313" key="1">
    <source>
        <dbReference type="EMBL" id="CAD85932.1"/>
    </source>
</evidence>
<reference evidence="1 2" key="1">
    <citation type="journal article" date="2003" name="J. Bacteriol.">
        <title>Complete genome sequence of the ammonia-oxidizing bacterium and obligate chemolithoautotroph Nitrosomonas europaea.</title>
        <authorList>
            <person name="Chain P."/>
            <person name="Lamerdin J."/>
            <person name="Larimer F."/>
            <person name="Regala W."/>
            <person name="Land M."/>
            <person name="Hauser L."/>
            <person name="Hooper A."/>
            <person name="Klotz M."/>
            <person name="Norton J."/>
            <person name="Sayavedra-Soto L."/>
            <person name="Arciero D."/>
            <person name="Hommes N."/>
            <person name="Whittaker M."/>
            <person name="Arp D."/>
        </authorList>
    </citation>
    <scope>NUCLEOTIDE SEQUENCE [LARGE SCALE GENOMIC DNA]</scope>
    <source>
        <strain evidence="2">ATCC 19718 / CIP 103999 / KCTC 2705 / NBRC 14298</strain>
    </source>
</reference>
<dbReference type="CDD" id="cd03801">
    <property type="entry name" value="GT4_PimA-like"/>
    <property type="match status" value="1"/>
</dbReference>
<accession>Q82T91</accession>
<dbReference type="CAZy" id="GT4">
    <property type="family name" value="Glycosyltransferase Family 4"/>
</dbReference>
<gene>
    <name evidence="1" type="ordered locus">NE2021</name>
</gene>